<dbReference type="NCBIfam" id="TIGR01755">
    <property type="entry name" value="flav_wrbA"/>
    <property type="match status" value="1"/>
</dbReference>
<name>A0A845QU13_9CLOT</name>
<keyword evidence="3 5" id="KW-0288">FMN</keyword>
<evidence type="ECO:0000256" key="2">
    <source>
        <dbReference type="ARBA" id="ARBA00022630"/>
    </source>
</evidence>
<feature type="binding site" evidence="5">
    <location>
        <begin position="83"/>
        <end position="85"/>
    </location>
    <ligand>
        <name>FMN</name>
        <dbReference type="ChEBI" id="CHEBI:58210"/>
    </ligand>
</feature>
<evidence type="ECO:0000256" key="4">
    <source>
        <dbReference type="ARBA" id="ARBA00023002"/>
    </source>
</evidence>
<dbReference type="Gene3D" id="3.40.50.360">
    <property type="match status" value="1"/>
</dbReference>
<evidence type="ECO:0000256" key="5">
    <source>
        <dbReference type="HAMAP-Rule" id="MF_01017"/>
    </source>
</evidence>
<dbReference type="InterPro" id="IPR037513">
    <property type="entry name" value="NQO"/>
</dbReference>
<dbReference type="EC" id="1.6.5.2" evidence="5"/>
<gene>
    <name evidence="7" type="ORF">D3Z33_01495</name>
</gene>
<dbReference type="GO" id="GO:0016020">
    <property type="term" value="C:membrane"/>
    <property type="evidence" value="ECO:0007669"/>
    <property type="project" value="TreeGrafter"/>
</dbReference>
<keyword evidence="5" id="KW-0521">NADP</keyword>
<evidence type="ECO:0000313" key="7">
    <source>
        <dbReference type="EMBL" id="NBI05524.1"/>
    </source>
</evidence>
<reference evidence="7 8" key="1">
    <citation type="submission" date="2018-08" db="EMBL/GenBank/DDBJ databases">
        <title>Murine metabolic-syndrome-specific gut microbial biobank.</title>
        <authorList>
            <person name="Liu C."/>
        </authorList>
    </citation>
    <scope>NUCLEOTIDE SEQUENCE [LARGE SCALE GENOMIC DNA]</scope>
    <source>
        <strain evidence="7 8">583</strain>
    </source>
</reference>
<dbReference type="PANTHER" id="PTHR30546">
    <property type="entry name" value="FLAVODOXIN-RELATED PROTEIN WRBA-RELATED"/>
    <property type="match status" value="1"/>
</dbReference>
<dbReference type="FunFam" id="3.40.50.360:FF:000001">
    <property type="entry name" value="NAD(P)H dehydrogenase (Quinone) FQR1-like"/>
    <property type="match status" value="1"/>
</dbReference>
<comment type="caution">
    <text evidence="5">Lacks conserved residue(s) required for the propagation of feature annotation.</text>
</comment>
<dbReference type="PANTHER" id="PTHR30546:SF23">
    <property type="entry name" value="FLAVOPROTEIN-LIKE PROTEIN YCP4-RELATED"/>
    <property type="match status" value="1"/>
</dbReference>
<dbReference type="GO" id="GO:0003955">
    <property type="term" value="F:NAD(P)H dehydrogenase (quinone) activity"/>
    <property type="evidence" value="ECO:0007669"/>
    <property type="project" value="UniProtKB-UniRule"/>
</dbReference>
<evidence type="ECO:0000256" key="1">
    <source>
        <dbReference type="ARBA" id="ARBA00006961"/>
    </source>
</evidence>
<dbReference type="OrthoDB" id="9801479at2"/>
<dbReference type="SUPFAM" id="SSF52218">
    <property type="entry name" value="Flavoproteins"/>
    <property type="match status" value="1"/>
</dbReference>
<dbReference type="GO" id="GO:0050660">
    <property type="term" value="F:flavin adenine dinucleotide binding"/>
    <property type="evidence" value="ECO:0007669"/>
    <property type="project" value="UniProtKB-UniRule"/>
</dbReference>
<dbReference type="Pfam" id="PF03358">
    <property type="entry name" value="FMN_red"/>
    <property type="match status" value="1"/>
</dbReference>
<feature type="domain" description="Flavodoxin-like" evidence="6">
    <location>
        <begin position="3"/>
        <end position="195"/>
    </location>
</feature>
<protein>
    <recommendedName>
        <fullName evidence="5">NAD(P)H dehydrogenase (quinone)</fullName>
        <ecNumber evidence="5">1.6.5.2</ecNumber>
    </recommendedName>
    <alternativeName>
        <fullName evidence="5">NAD(P)H:quinone oxidoreductase</fullName>
        <shortName evidence="5">NQO</shortName>
    </alternativeName>
</protein>
<comment type="caution">
    <text evidence="7">The sequence shown here is derived from an EMBL/GenBank/DDBJ whole genome shotgun (WGS) entry which is preliminary data.</text>
</comment>
<evidence type="ECO:0000313" key="8">
    <source>
        <dbReference type="Proteomes" id="UP000467132"/>
    </source>
</evidence>
<comment type="catalytic activity">
    <reaction evidence="5">
        <text>a quinone + NADPH + H(+) = a quinol + NADP(+)</text>
        <dbReference type="Rhea" id="RHEA:46164"/>
        <dbReference type="ChEBI" id="CHEBI:15378"/>
        <dbReference type="ChEBI" id="CHEBI:24646"/>
        <dbReference type="ChEBI" id="CHEBI:57783"/>
        <dbReference type="ChEBI" id="CHEBI:58349"/>
        <dbReference type="ChEBI" id="CHEBI:132124"/>
        <dbReference type="EC" id="1.6.5.2"/>
    </reaction>
</comment>
<feature type="binding site" evidence="5">
    <location>
        <position position="11"/>
    </location>
    <ligand>
        <name>NAD(+)</name>
        <dbReference type="ChEBI" id="CHEBI:57540"/>
    </ligand>
</feature>
<dbReference type="EMBL" id="QXXA01000003">
    <property type="protein sequence ID" value="NBI05524.1"/>
    <property type="molecule type" value="Genomic_DNA"/>
</dbReference>
<dbReference type="GO" id="GO:0010181">
    <property type="term" value="F:FMN binding"/>
    <property type="evidence" value="ECO:0007669"/>
    <property type="project" value="InterPro"/>
</dbReference>
<dbReference type="HAMAP" id="MF_01017">
    <property type="entry name" value="NQOR"/>
    <property type="match status" value="1"/>
</dbReference>
<keyword evidence="8" id="KW-1185">Reference proteome</keyword>
<organism evidence="7 8">
    <name type="scientific">Senegalia massiliensis</name>
    <dbReference type="NCBI Taxonomy" id="1720316"/>
    <lineage>
        <taxon>Bacteria</taxon>
        <taxon>Bacillati</taxon>
        <taxon>Bacillota</taxon>
        <taxon>Clostridia</taxon>
        <taxon>Eubacteriales</taxon>
        <taxon>Clostridiaceae</taxon>
        <taxon>Senegalia</taxon>
    </lineage>
</organism>
<dbReference type="PROSITE" id="PS50902">
    <property type="entry name" value="FLAVODOXIN_LIKE"/>
    <property type="match status" value="1"/>
</dbReference>
<evidence type="ECO:0000259" key="6">
    <source>
        <dbReference type="PROSITE" id="PS50902"/>
    </source>
</evidence>
<dbReference type="InterPro" id="IPR005025">
    <property type="entry name" value="FMN_Rdtase-like_dom"/>
</dbReference>
<keyword evidence="5" id="KW-0547">Nucleotide-binding</keyword>
<dbReference type="InterPro" id="IPR010089">
    <property type="entry name" value="Flavoprotein_WrbA-like"/>
</dbReference>
<dbReference type="Proteomes" id="UP000467132">
    <property type="component" value="Unassembled WGS sequence"/>
</dbReference>
<comment type="similarity">
    <text evidence="1 5">Belongs to the WrbA family.</text>
</comment>
<dbReference type="GO" id="GO:0051287">
    <property type="term" value="F:NAD binding"/>
    <property type="evidence" value="ECO:0007669"/>
    <property type="project" value="UniProtKB-UniRule"/>
</dbReference>
<comment type="catalytic activity">
    <reaction evidence="5">
        <text>a quinone + NADH + H(+) = a quinol + NAD(+)</text>
        <dbReference type="Rhea" id="RHEA:46160"/>
        <dbReference type="ChEBI" id="CHEBI:15378"/>
        <dbReference type="ChEBI" id="CHEBI:24646"/>
        <dbReference type="ChEBI" id="CHEBI:57540"/>
        <dbReference type="ChEBI" id="CHEBI:57945"/>
        <dbReference type="ChEBI" id="CHEBI:132124"/>
        <dbReference type="EC" id="1.6.5.2"/>
    </reaction>
</comment>
<feature type="binding site" evidence="5">
    <location>
        <begin position="9"/>
        <end position="14"/>
    </location>
    <ligand>
        <name>FMN</name>
        <dbReference type="ChEBI" id="CHEBI:58210"/>
    </ligand>
</feature>
<evidence type="ECO:0000256" key="3">
    <source>
        <dbReference type="ARBA" id="ARBA00022643"/>
    </source>
</evidence>
<keyword evidence="4 5" id="KW-0560">Oxidoreductase</keyword>
<keyword evidence="2 5" id="KW-0285">Flavoprotein</keyword>
<comment type="cofactor">
    <cofactor evidence="5">
        <name>FMN</name>
        <dbReference type="ChEBI" id="CHEBI:58210"/>
    </cofactor>
    <text evidence="5">Binds 1 FMN per monomer.</text>
</comment>
<dbReference type="InterPro" id="IPR008254">
    <property type="entry name" value="Flavodoxin/NO_synth"/>
</dbReference>
<dbReference type="NCBIfam" id="NF002999">
    <property type="entry name" value="PRK03767.1"/>
    <property type="match status" value="1"/>
</dbReference>
<sequence>MKILVVFHSMYGHVKQMAEAVAEGAKEIDGSEVKIVKVRETLSDDILEKMGCKDSVKQMSTEYDEATLEDLEEADAIIFGTPTRYGNMSAQMKAYLDSTVSLWSKGALVGKVGGVFTSTATQHGGQESTILSFHTVLLHHGMLISGLPYTFEGLSQVDKISGGTPYGASTIAGGDGGLSPTDVDLEGAKFQGRHIAEITKKLKQ</sequence>
<keyword evidence="5" id="KW-0520">NAD</keyword>
<feature type="binding site" evidence="5">
    <location>
        <position position="103"/>
    </location>
    <ligand>
        <name>substrate</name>
    </ligand>
</feature>
<proteinExistence type="inferred from homology"/>
<dbReference type="InterPro" id="IPR029039">
    <property type="entry name" value="Flavoprotein-like_sf"/>
</dbReference>
<feature type="binding site" evidence="5">
    <location>
        <position position="139"/>
    </location>
    <ligand>
        <name>FMN</name>
        <dbReference type="ChEBI" id="CHEBI:58210"/>
    </ligand>
</feature>
<dbReference type="GO" id="GO:0050661">
    <property type="term" value="F:NADP binding"/>
    <property type="evidence" value="ECO:0007669"/>
    <property type="project" value="UniProtKB-UniRule"/>
</dbReference>
<dbReference type="AlphaFoldDB" id="A0A845QU13"/>
<accession>A0A845QU13</accession>
<dbReference type="RefSeq" id="WP_160196035.1">
    <property type="nucleotide sequence ID" value="NZ_QXXA01000003.1"/>
</dbReference>